<dbReference type="PROSITE" id="PS50004">
    <property type="entry name" value="C2"/>
    <property type="match status" value="1"/>
</dbReference>
<gene>
    <name evidence="4" type="ORF">HannXRQ_Chr06g0182181</name>
    <name evidence="3" type="ORF">HanXRQr2_Chr06g0266301</name>
</gene>
<dbReference type="InterPro" id="IPR044750">
    <property type="entry name" value="C2_SRC2/BAP"/>
</dbReference>
<feature type="compositionally biased region" description="Low complexity" evidence="1">
    <location>
        <begin position="194"/>
        <end position="215"/>
    </location>
</feature>
<dbReference type="AlphaFoldDB" id="A0A251UJ92"/>
<reference evidence="3 5" key="1">
    <citation type="journal article" date="2017" name="Nature">
        <title>The sunflower genome provides insights into oil metabolism, flowering and Asterid evolution.</title>
        <authorList>
            <person name="Badouin H."/>
            <person name="Gouzy J."/>
            <person name="Grassa C.J."/>
            <person name="Murat F."/>
            <person name="Staton S.E."/>
            <person name="Cottret L."/>
            <person name="Lelandais-Briere C."/>
            <person name="Owens G.L."/>
            <person name="Carrere S."/>
            <person name="Mayjonade B."/>
            <person name="Legrand L."/>
            <person name="Gill N."/>
            <person name="Kane N.C."/>
            <person name="Bowers J.E."/>
            <person name="Hubner S."/>
            <person name="Bellec A."/>
            <person name="Berard A."/>
            <person name="Berges H."/>
            <person name="Blanchet N."/>
            <person name="Boniface M.C."/>
            <person name="Brunel D."/>
            <person name="Catrice O."/>
            <person name="Chaidir N."/>
            <person name="Claudel C."/>
            <person name="Donnadieu C."/>
            <person name="Faraut T."/>
            <person name="Fievet G."/>
            <person name="Helmstetter N."/>
            <person name="King M."/>
            <person name="Knapp S.J."/>
            <person name="Lai Z."/>
            <person name="Le Paslier M.C."/>
            <person name="Lippi Y."/>
            <person name="Lorenzon L."/>
            <person name="Mandel J.R."/>
            <person name="Marage G."/>
            <person name="Marchand G."/>
            <person name="Marquand E."/>
            <person name="Bret-Mestries E."/>
            <person name="Morien E."/>
            <person name="Nambeesan S."/>
            <person name="Nguyen T."/>
            <person name="Pegot-Espagnet P."/>
            <person name="Pouilly N."/>
            <person name="Raftis F."/>
            <person name="Sallet E."/>
            <person name="Schiex T."/>
            <person name="Thomas J."/>
            <person name="Vandecasteele C."/>
            <person name="Vares D."/>
            <person name="Vear F."/>
            <person name="Vautrin S."/>
            <person name="Crespi M."/>
            <person name="Mangin B."/>
            <person name="Burke J.M."/>
            <person name="Salse J."/>
            <person name="Munos S."/>
            <person name="Vincourt P."/>
            <person name="Rieseberg L.H."/>
            <person name="Langlade N.B."/>
        </authorList>
    </citation>
    <scope>NUCLEOTIDE SEQUENCE [LARGE SCALE GENOMIC DNA]</scope>
    <source>
        <strain evidence="5">cv. SF193</strain>
        <tissue evidence="3">Leaves</tissue>
    </source>
</reference>
<dbReference type="Proteomes" id="UP000215914">
    <property type="component" value="Chromosome 6"/>
</dbReference>
<sequence length="288" mass="31057">MSARYELEITISSARNLKNINWRHGSLNPYAVVWVDPKNKRTTHVDEVGDESPVWDEKLTIPFSDPIEDSTLYIDIVHANATADTKPLIGSAKLKLIDVVDEVGMGNMFSESLELKRPSGRPHGRLEVKVSVKETRYPVPEPYYPPPYTVAPQQYNAPQPYGGNHPYAAPPSGYPYATPQPHYVPQYGQPAYGGAPSYGGPQSVPPYGGAPSYGGPPSGPPYGGAQPSYGGYEEKKKIKFGIGTGLAVGAAAGLLGGLAIAEGVDYVEDKIAEDIAEKVEDDLGYDYD</sequence>
<proteinExistence type="predicted"/>
<evidence type="ECO:0000259" key="2">
    <source>
        <dbReference type="PROSITE" id="PS50004"/>
    </source>
</evidence>
<accession>A0A251UJ92</accession>
<dbReference type="Gramene" id="mRNA:HanXRQr2_Chr06g0266301">
    <property type="protein sequence ID" value="CDS:HanXRQr2_Chr06g0266301.1"/>
    <property type="gene ID" value="HanXRQr2_Chr06g0266301"/>
</dbReference>
<dbReference type="FunCoup" id="A0A251UJ92">
    <property type="interactions" value="90"/>
</dbReference>
<dbReference type="OMA" id="NGEDPAW"/>
<dbReference type="InParanoid" id="A0A251UJ92"/>
<dbReference type="PANTHER" id="PTHR32246">
    <property type="entry name" value="INGRESSION PROTEIN FIC1"/>
    <property type="match status" value="1"/>
</dbReference>
<dbReference type="PANTHER" id="PTHR32246:SF20">
    <property type="entry name" value="CALCIUM-DEPENDENT LIPID-BINDING (CALB DOMAIN) FAMILY PROTEIN"/>
    <property type="match status" value="1"/>
</dbReference>
<evidence type="ECO:0000256" key="1">
    <source>
        <dbReference type="SAM" id="MobiDB-lite"/>
    </source>
</evidence>
<dbReference type="EMBL" id="MNCJ02000321">
    <property type="protein sequence ID" value="KAF5803009.1"/>
    <property type="molecule type" value="Genomic_DNA"/>
</dbReference>
<evidence type="ECO:0000313" key="5">
    <source>
        <dbReference type="Proteomes" id="UP000215914"/>
    </source>
</evidence>
<name>A0A251UJ92_HELAN</name>
<reference evidence="3" key="3">
    <citation type="submission" date="2020-06" db="EMBL/GenBank/DDBJ databases">
        <title>Helianthus annuus Genome sequencing and assembly Release 2.</title>
        <authorList>
            <person name="Gouzy J."/>
            <person name="Langlade N."/>
            <person name="Munos S."/>
        </authorList>
    </citation>
    <scope>NUCLEOTIDE SEQUENCE</scope>
    <source>
        <tissue evidence="3">Leaves</tissue>
    </source>
</reference>
<dbReference type="CDD" id="cd04051">
    <property type="entry name" value="C2_SRC2_like"/>
    <property type="match status" value="1"/>
</dbReference>
<dbReference type="InterPro" id="IPR035892">
    <property type="entry name" value="C2_domain_sf"/>
</dbReference>
<dbReference type="SMART" id="SM00239">
    <property type="entry name" value="C2"/>
    <property type="match status" value="1"/>
</dbReference>
<dbReference type="Pfam" id="PF00168">
    <property type="entry name" value="C2"/>
    <property type="match status" value="1"/>
</dbReference>
<feature type="domain" description="C2" evidence="2">
    <location>
        <begin position="1"/>
        <end position="109"/>
    </location>
</feature>
<dbReference type="Gene3D" id="2.60.40.150">
    <property type="entry name" value="C2 domain"/>
    <property type="match status" value="1"/>
</dbReference>
<evidence type="ECO:0000313" key="4">
    <source>
        <dbReference type="EMBL" id="OTG23408.1"/>
    </source>
</evidence>
<dbReference type="SUPFAM" id="SSF49562">
    <property type="entry name" value="C2 domain (Calcium/lipid-binding domain, CaLB)"/>
    <property type="match status" value="1"/>
</dbReference>
<dbReference type="InterPro" id="IPR000008">
    <property type="entry name" value="C2_dom"/>
</dbReference>
<keyword evidence="5" id="KW-1185">Reference proteome</keyword>
<protein>
    <submittedName>
        <fullName evidence="3 4">C2 domain-containing protein</fullName>
    </submittedName>
</protein>
<organism evidence="4 5">
    <name type="scientific">Helianthus annuus</name>
    <name type="common">Common sunflower</name>
    <dbReference type="NCBI Taxonomy" id="4232"/>
    <lineage>
        <taxon>Eukaryota</taxon>
        <taxon>Viridiplantae</taxon>
        <taxon>Streptophyta</taxon>
        <taxon>Embryophyta</taxon>
        <taxon>Tracheophyta</taxon>
        <taxon>Spermatophyta</taxon>
        <taxon>Magnoliopsida</taxon>
        <taxon>eudicotyledons</taxon>
        <taxon>Gunneridae</taxon>
        <taxon>Pentapetalae</taxon>
        <taxon>asterids</taxon>
        <taxon>campanulids</taxon>
        <taxon>Asterales</taxon>
        <taxon>Asteraceae</taxon>
        <taxon>Asteroideae</taxon>
        <taxon>Heliantheae alliance</taxon>
        <taxon>Heliantheae</taxon>
        <taxon>Helianthus</taxon>
    </lineage>
</organism>
<dbReference type="GO" id="GO:0006952">
    <property type="term" value="P:defense response"/>
    <property type="evidence" value="ECO:0007669"/>
    <property type="project" value="InterPro"/>
</dbReference>
<reference evidence="4" key="2">
    <citation type="submission" date="2017-02" db="EMBL/GenBank/DDBJ databases">
        <title>Sunflower complete genome.</title>
        <authorList>
            <person name="Langlade N."/>
            <person name="Munos S."/>
        </authorList>
    </citation>
    <scope>NUCLEOTIDE SEQUENCE [LARGE SCALE GENOMIC DNA]</scope>
    <source>
        <tissue evidence="4">Leaves</tissue>
    </source>
</reference>
<feature type="region of interest" description="Disordered" evidence="1">
    <location>
        <begin position="194"/>
        <end position="228"/>
    </location>
</feature>
<evidence type="ECO:0000313" key="3">
    <source>
        <dbReference type="EMBL" id="KAF5803009.1"/>
    </source>
</evidence>
<dbReference type="EMBL" id="CM007895">
    <property type="protein sequence ID" value="OTG23408.1"/>
    <property type="molecule type" value="Genomic_DNA"/>
</dbReference>